<sequence length="499" mass="55143">MYKNEVFEAEDLLTKNRNVVEGRPKKRLCCKIPVRFWIGCMVFLTTYINYTTRVNMSISIVSMTMGKTKGVPECKREDIKPVTEGGSTTTAKPLPDYGPRYGWDENVQGTILGSYFWGYVITSLPGGFIAEWLGPFKTVFWAHVVTAVMNAACVFAPGLHWGVLVFCRFVIGLCAGPIYPALQCLIARWAPPAEKGKFVGALMGNTLGTCVTWPFVGAITQAFGWDWGFYTMTIQMAVFLIIFWIITADSPADHRWISEEEKNYIAESQGGSVTKTKAIPPYVSIFTSIPFWALQVLHFGNLWGLYLQITGAPKFMSEVVGFDLKSAGGLAALPHLLRMFLGMGFGSIGDFLKKREVSTKFIRKFFVLFSHILPGVLMIGISFVGCKWIPIVALLILSQAINGAAVLTNLSNPQDLAPNFAGTIFGIISFIGGMTGFIVPQITGVLTNENNGVKEWGWAFIIGGCAYIFCGLFFIIFGKVEKQPWNEKKADTEKPETST</sequence>
<feature type="transmembrane region" description="Helical" evidence="7">
    <location>
        <begin position="227"/>
        <end position="246"/>
    </location>
</feature>
<organism evidence="9">
    <name type="scientific">Anoplophora glabripennis</name>
    <name type="common">Asian longhorn beetle</name>
    <name type="synonym">Anoplophora nobilis</name>
    <dbReference type="NCBI Taxonomy" id="217634"/>
    <lineage>
        <taxon>Eukaryota</taxon>
        <taxon>Metazoa</taxon>
        <taxon>Ecdysozoa</taxon>
        <taxon>Arthropoda</taxon>
        <taxon>Hexapoda</taxon>
        <taxon>Insecta</taxon>
        <taxon>Pterygota</taxon>
        <taxon>Neoptera</taxon>
        <taxon>Endopterygota</taxon>
        <taxon>Coleoptera</taxon>
        <taxon>Polyphaga</taxon>
        <taxon>Cucujiformia</taxon>
        <taxon>Chrysomeloidea</taxon>
        <taxon>Cerambycidae</taxon>
        <taxon>Lamiinae</taxon>
        <taxon>Lamiini</taxon>
        <taxon>Anoplophora</taxon>
    </lineage>
</organism>
<feature type="transmembrane region" description="Helical" evidence="7">
    <location>
        <begin position="361"/>
        <end position="382"/>
    </location>
</feature>
<feature type="transmembrane region" description="Helical" evidence="7">
    <location>
        <begin position="115"/>
        <end position="133"/>
    </location>
</feature>
<comment type="subcellular location">
    <subcellularLocation>
        <location evidence="1">Membrane</location>
        <topology evidence="1">Multi-pass membrane protein</topology>
    </subcellularLocation>
</comment>
<dbReference type="FunFam" id="1.20.1250.20:FF:000003">
    <property type="entry name" value="Solute carrier family 17 member 3"/>
    <property type="match status" value="1"/>
</dbReference>
<dbReference type="InterPro" id="IPR036259">
    <property type="entry name" value="MFS_trans_sf"/>
</dbReference>
<feature type="transmembrane region" description="Helical" evidence="7">
    <location>
        <begin position="326"/>
        <end position="349"/>
    </location>
</feature>
<feature type="transmembrane region" description="Helical" evidence="7">
    <location>
        <begin position="140"/>
        <end position="157"/>
    </location>
</feature>
<dbReference type="GO" id="GO:0015293">
    <property type="term" value="F:symporter activity"/>
    <property type="evidence" value="ECO:0007669"/>
    <property type="project" value="UniProtKB-KW"/>
</dbReference>
<keyword evidence="5 7" id="KW-1133">Transmembrane helix</keyword>
<feature type="transmembrane region" description="Helical" evidence="7">
    <location>
        <begin position="163"/>
        <end position="186"/>
    </location>
</feature>
<dbReference type="Pfam" id="PF07690">
    <property type="entry name" value="MFS_1"/>
    <property type="match status" value="1"/>
</dbReference>
<evidence type="ECO:0000256" key="1">
    <source>
        <dbReference type="ARBA" id="ARBA00004141"/>
    </source>
</evidence>
<evidence type="ECO:0000256" key="5">
    <source>
        <dbReference type="ARBA" id="ARBA00022989"/>
    </source>
</evidence>
<reference evidence="9" key="1">
    <citation type="submission" date="2013-07" db="EMBL/GenBank/DDBJ databases">
        <title>Midgut Transcriptome Profiling of Anoplphora glabripennis, a Lignocellulose Degrading, Wood-Boring Cerambycid.</title>
        <authorList>
            <person name="Scully E.D."/>
            <person name="Hoover K."/>
            <person name="Carlson J.E."/>
            <person name="Tien M."/>
            <person name="Geib S.M."/>
        </authorList>
    </citation>
    <scope>NUCLEOTIDE SEQUENCE</scope>
</reference>
<dbReference type="EMBL" id="GALX01003103">
    <property type="protein sequence ID" value="JAB65363.1"/>
    <property type="molecule type" value="Transcribed_RNA"/>
</dbReference>
<proteinExistence type="predicted"/>
<evidence type="ECO:0000256" key="3">
    <source>
        <dbReference type="ARBA" id="ARBA00022692"/>
    </source>
</evidence>
<keyword evidence="2" id="KW-0813">Transport</keyword>
<accession>V5GY78</accession>
<dbReference type="PANTHER" id="PTHR11662">
    <property type="entry name" value="SOLUTE CARRIER FAMILY 17"/>
    <property type="match status" value="1"/>
</dbReference>
<dbReference type="InterPro" id="IPR011701">
    <property type="entry name" value="MFS"/>
</dbReference>
<dbReference type="InterPro" id="IPR020846">
    <property type="entry name" value="MFS_dom"/>
</dbReference>
<evidence type="ECO:0000256" key="6">
    <source>
        <dbReference type="ARBA" id="ARBA00023136"/>
    </source>
</evidence>
<dbReference type="InterPro" id="IPR050382">
    <property type="entry name" value="MFS_Na/Anion_cotransporter"/>
</dbReference>
<keyword evidence="4" id="KW-0769">Symport</keyword>
<dbReference type="PROSITE" id="PS50850">
    <property type="entry name" value="MFS"/>
    <property type="match status" value="1"/>
</dbReference>
<evidence type="ECO:0000259" key="8">
    <source>
        <dbReference type="PROSITE" id="PS50850"/>
    </source>
</evidence>
<dbReference type="PANTHER" id="PTHR11662:SF336">
    <property type="entry name" value="LP19554P"/>
    <property type="match status" value="1"/>
</dbReference>
<evidence type="ECO:0000256" key="4">
    <source>
        <dbReference type="ARBA" id="ARBA00022847"/>
    </source>
</evidence>
<dbReference type="FunFam" id="1.20.1250.20:FF:000423">
    <property type="entry name" value="Putative inorganic phosphate cotransporter-like Protein"/>
    <property type="match status" value="1"/>
</dbReference>
<feature type="domain" description="Major facilitator superfamily (MFS) profile" evidence="8">
    <location>
        <begin position="54"/>
        <end position="482"/>
    </location>
</feature>
<dbReference type="AlphaFoldDB" id="V5GY78"/>
<dbReference type="OrthoDB" id="2985014at2759"/>
<keyword evidence="6 7" id="KW-0472">Membrane</keyword>
<feature type="transmembrane region" description="Helical" evidence="7">
    <location>
        <begin position="458"/>
        <end position="478"/>
    </location>
</feature>
<evidence type="ECO:0000313" key="9">
    <source>
        <dbReference type="EMBL" id="JAB65363.1"/>
    </source>
</evidence>
<protein>
    <submittedName>
        <fullName evidence="9">Sialin</fullName>
    </submittedName>
</protein>
<evidence type="ECO:0000256" key="2">
    <source>
        <dbReference type="ARBA" id="ARBA00022448"/>
    </source>
</evidence>
<dbReference type="SUPFAM" id="SSF103473">
    <property type="entry name" value="MFS general substrate transporter"/>
    <property type="match status" value="1"/>
</dbReference>
<dbReference type="Gene3D" id="1.20.1250.20">
    <property type="entry name" value="MFS general substrate transporter like domains"/>
    <property type="match status" value="1"/>
</dbReference>
<keyword evidence="3 7" id="KW-0812">Transmembrane</keyword>
<feature type="transmembrane region" description="Helical" evidence="7">
    <location>
        <begin position="388"/>
        <end position="408"/>
    </location>
</feature>
<feature type="transmembrane region" description="Helical" evidence="7">
    <location>
        <begin position="420"/>
        <end position="438"/>
    </location>
</feature>
<evidence type="ECO:0000256" key="7">
    <source>
        <dbReference type="SAM" id="Phobius"/>
    </source>
</evidence>
<dbReference type="GO" id="GO:0016020">
    <property type="term" value="C:membrane"/>
    <property type="evidence" value="ECO:0007669"/>
    <property type="project" value="UniProtKB-SubCell"/>
</dbReference>
<name>V5GY78_ANOGL</name>
<dbReference type="GO" id="GO:0006820">
    <property type="term" value="P:monoatomic anion transport"/>
    <property type="evidence" value="ECO:0007669"/>
    <property type="project" value="TreeGrafter"/>
</dbReference>
<feature type="transmembrane region" description="Helical" evidence="7">
    <location>
        <begin position="32"/>
        <end position="50"/>
    </location>
</feature>
<feature type="transmembrane region" description="Helical" evidence="7">
    <location>
        <begin position="282"/>
        <end position="306"/>
    </location>
</feature>
<gene>
    <name evidence="9" type="primary">S17A5</name>
</gene>
<feature type="transmembrane region" description="Helical" evidence="7">
    <location>
        <begin position="198"/>
        <end position="215"/>
    </location>
</feature>